<feature type="compositionally biased region" description="Polar residues" evidence="1">
    <location>
        <begin position="15"/>
        <end position="28"/>
    </location>
</feature>
<name>A0A9P7S4S0_9AGAR</name>
<keyword evidence="3" id="KW-1185">Reference proteome</keyword>
<dbReference type="AlphaFoldDB" id="A0A9P7S4S0"/>
<dbReference type="EMBL" id="CM032183">
    <property type="protein sequence ID" value="KAG7095454.1"/>
    <property type="molecule type" value="Genomic_DNA"/>
</dbReference>
<dbReference type="Proteomes" id="UP001049176">
    <property type="component" value="Chromosome 3"/>
</dbReference>
<feature type="compositionally biased region" description="Low complexity" evidence="1">
    <location>
        <begin position="29"/>
        <end position="43"/>
    </location>
</feature>
<protein>
    <submittedName>
        <fullName evidence="2">Uncharacterized protein</fullName>
    </submittedName>
</protein>
<evidence type="ECO:0000256" key="1">
    <source>
        <dbReference type="SAM" id="MobiDB-lite"/>
    </source>
</evidence>
<sequence length="122" mass="13137">MQDAKHDNPNPPTCEHSQPLVQNPSTSPQQSYTGQQPHPQQQQPYPPQPYPVQPPPPSTHVQQQLSEGEAYLAGLVLPCAQGNHTPKTRYGMVGIITAITSKGSASVVVSPLPEPKTVYPSP</sequence>
<evidence type="ECO:0000313" key="3">
    <source>
        <dbReference type="Proteomes" id="UP001049176"/>
    </source>
</evidence>
<dbReference type="GeneID" id="66075273"/>
<proteinExistence type="predicted"/>
<dbReference type="OrthoDB" id="3068892at2759"/>
<evidence type="ECO:0000313" key="2">
    <source>
        <dbReference type="EMBL" id="KAG7095454.1"/>
    </source>
</evidence>
<organism evidence="2 3">
    <name type="scientific">Marasmius oreades</name>
    <name type="common">fairy-ring Marasmius</name>
    <dbReference type="NCBI Taxonomy" id="181124"/>
    <lineage>
        <taxon>Eukaryota</taxon>
        <taxon>Fungi</taxon>
        <taxon>Dikarya</taxon>
        <taxon>Basidiomycota</taxon>
        <taxon>Agaricomycotina</taxon>
        <taxon>Agaricomycetes</taxon>
        <taxon>Agaricomycetidae</taxon>
        <taxon>Agaricales</taxon>
        <taxon>Marasmiineae</taxon>
        <taxon>Marasmiaceae</taxon>
        <taxon>Marasmius</taxon>
    </lineage>
</organism>
<feature type="region of interest" description="Disordered" evidence="1">
    <location>
        <begin position="1"/>
        <end position="65"/>
    </location>
</feature>
<dbReference type="KEGG" id="more:E1B28_006197"/>
<comment type="caution">
    <text evidence="2">The sequence shown here is derived from an EMBL/GenBank/DDBJ whole genome shotgun (WGS) entry which is preliminary data.</text>
</comment>
<reference evidence="2" key="1">
    <citation type="journal article" date="2021" name="Genome Biol. Evol.">
        <title>The assembled and annotated genome of the fairy-ring fungus Marasmius oreades.</title>
        <authorList>
            <person name="Hiltunen M."/>
            <person name="Ament-Velasquez S.L."/>
            <person name="Johannesson H."/>
        </authorList>
    </citation>
    <scope>NUCLEOTIDE SEQUENCE</scope>
    <source>
        <strain evidence="2">03SP1</strain>
    </source>
</reference>
<accession>A0A9P7S4S0</accession>
<dbReference type="RefSeq" id="XP_043011924.1">
    <property type="nucleotide sequence ID" value="XM_043150834.1"/>
</dbReference>
<feature type="compositionally biased region" description="Pro residues" evidence="1">
    <location>
        <begin position="44"/>
        <end position="58"/>
    </location>
</feature>
<gene>
    <name evidence="2" type="ORF">E1B28_006197</name>
</gene>